<evidence type="ECO:0000256" key="1">
    <source>
        <dbReference type="ARBA" id="ARBA00009986"/>
    </source>
</evidence>
<dbReference type="CDD" id="cd07103">
    <property type="entry name" value="ALDH_F5_SSADH_GabD"/>
    <property type="match status" value="1"/>
</dbReference>
<accession>A0ABP9RHM8</accession>
<gene>
    <name evidence="6" type="primary">gabD_4</name>
    <name evidence="6" type="ORF">GCM10023342_26080</name>
</gene>
<dbReference type="InterPro" id="IPR029510">
    <property type="entry name" value="Ald_DH_CS_GLU"/>
</dbReference>
<dbReference type="Gene3D" id="3.40.309.10">
    <property type="entry name" value="Aldehyde Dehydrogenase, Chain A, domain 2"/>
    <property type="match status" value="1"/>
</dbReference>
<protein>
    <submittedName>
        <fullName evidence="6">NADP-dependent succinate-semialdehyde dehydrogenase</fullName>
    </submittedName>
</protein>
<evidence type="ECO:0000256" key="2">
    <source>
        <dbReference type="ARBA" id="ARBA00023002"/>
    </source>
</evidence>
<dbReference type="NCBIfam" id="TIGR01780">
    <property type="entry name" value="SSADH"/>
    <property type="match status" value="1"/>
</dbReference>
<comment type="caution">
    <text evidence="6">The sequence shown here is derived from an EMBL/GenBank/DDBJ whole genome shotgun (WGS) entry which is preliminary data.</text>
</comment>
<dbReference type="Proteomes" id="UP001500074">
    <property type="component" value="Unassembled WGS sequence"/>
</dbReference>
<name>A0ABP9RHM8_9GAMM</name>
<evidence type="ECO:0000313" key="6">
    <source>
        <dbReference type="EMBL" id="GAA5177606.1"/>
    </source>
</evidence>
<dbReference type="PANTHER" id="PTHR43353">
    <property type="entry name" value="SUCCINATE-SEMIALDEHYDE DEHYDROGENASE, MITOCHONDRIAL"/>
    <property type="match status" value="1"/>
</dbReference>
<comment type="similarity">
    <text evidence="1 4">Belongs to the aldehyde dehydrogenase family.</text>
</comment>
<dbReference type="InterPro" id="IPR015590">
    <property type="entry name" value="Aldehyde_DH_dom"/>
</dbReference>
<dbReference type="PROSITE" id="PS00070">
    <property type="entry name" value="ALDEHYDE_DEHYDR_CYS"/>
    <property type="match status" value="1"/>
</dbReference>
<dbReference type="SUPFAM" id="SSF53720">
    <property type="entry name" value="ALDH-like"/>
    <property type="match status" value="1"/>
</dbReference>
<proteinExistence type="inferred from homology"/>
<dbReference type="InterPro" id="IPR016163">
    <property type="entry name" value="Ald_DH_C"/>
</dbReference>
<evidence type="ECO:0000256" key="4">
    <source>
        <dbReference type="RuleBase" id="RU003345"/>
    </source>
</evidence>
<dbReference type="PROSITE" id="PS00687">
    <property type="entry name" value="ALDEHYDE_DEHYDR_GLU"/>
    <property type="match status" value="1"/>
</dbReference>
<dbReference type="InterPro" id="IPR010102">
    <property type="entry name" value="Succ_semiAld_DH"/>
</dbReference>
<dbReference type="InterPro" id="IPR016160">
    <property type="entry name" value="Ald_DH_CS_CYS"/>
</dbReference>
<keyword evidence="7" id="KW-1185">Reference proteome</keyword>
<keyword evidence="2 4" id="KW-0560">Oxidoreductase</keyword>
<dbReference type="RefSeq" id="WP_031384975.1">
    <property type="nucleotide sequence ID" value="NZ_BAABKI010000026.1"/>
</dbReference>
<reference evidence="7" key="1">
    <citation type="journal article" date="2019" name="Int. J. Syst. Evol. Microbiol.">
        <title>The Global Catalogue of Microorganisms (GCM) 10K type strain sequencing project: providing services to taxonomists for standard genome sequencing and annotation.</title>
        <authorList>
            <consortium name="The Broad Institute Genomics Platform"/>
            <consortium name="The Broad Institute Genome Sequencing Center for Infectious Disease"/>
            <person name="Wu L."/>
            <person name="Ma J."/>
        </authorList>
    </citation>
    <scope>NUCLEOTIDE SEQUENCE [LARGE SCALE GENOMIC DNA]</scope>
    <source>
        <strain evidence="7">JCM 18472</strain>
    </source>
</reference>
<dbReference type="PANTHER" id="PTHR43353:SF5">
    <property type="entry name" value="SUCCINATE-SEMIALDEHYDE DEHYDROGENASE, MITOCHONDRIAL"/>
    <property type="match status" value="1"/>
</dbReference>
<dbReference type="InterPro" id="IPR050740">
    <property type="entry name" value="Aldehyde_DH_Superfamily"/>
</dbReference>
<evidence type="ECO:0000256" key="3">
    <source>
        <dbReference type="PROSITE-ProRule" id="PRU10007"/>
    </source>
</evidence>
<feature type="domain" description="Aldehyde dehydrogenase" evidence="5">
    <location>
        <begin position="21"/>
        <end position="483"/>
    </location>
</feature>
<sequence length="490" mass="52210">MTLQLTDPGLLKTQAYIDGQWVDGAQGDTFEVTNPATGEVIARVASVGAAETRLAIEAAQRAMPAWQARTAKERSVILRRWHDLMMQHQDDLALIMTSEQGKPLAEARGEVAYGASFIEWFAEEAKRVYGDVIPTIANDRRLMTTRQPVGVVAAITPWNFPNAMLARKAGPALAVGCTFVIKPAKETPLSALAMIELAERAGVPAGVLNLVVGSSSSSSAIGNELTSNPAVRKLTFTGSTPVGKLLLKQCADSVKKVSMELGGNAPIIVFDDANLDKAVAGALASKYRNAGQTCICANRILVQDGVYDAFVEKFTAKVNEFTLGNGLDASVTMGPLVNEAAVKDVHAMVESALAGGAVATTGGAPDSQGACFYQPTVLTHVDSRMRVFREEIFGPVAPIFRFKDEAEAIAMANDTEVGLASYLYTRDIGRAWRVSESIEYGMVGVNEVAISNEATPFGGIKESGLGREGSKYGVDDYLEIKYICMGGIDD</sequence>
<dbReference type="InterPro" id="IPR016162">
    <property type="entry name" value="Ald_DH_N"/>
</dbReference>
<dbReference type="InterPro" id="IPR016161">
    <property type="entry name" value="Ald_DH/histidinol_DH"/>
</dbReference>
<dbReference type="Pfam" id="PF00171">
    <property type="entry name" value="Aldedh"/>
    <property type="match status" value="1"/>
</dbReference>
<dbReference type="Gene3D" id="3.40.605.10">
    <property type="entry name" value="Aldehyde Dehydrogenase, Chain A, domain 1"/>
    <property type="match status" value="1"/>
</dbReference>
<evidence type="ECO:0000259" key="5">
    <source>
        <dbReference type="Pfam" id="PF00171"/>
    </source>
</evidence>
<evidence type="ECO:0000313" key="7">
    <source>
        <dbReference type="Proteomes" id="UP001500074"/>
    </source>
</evidence>
<dbReference type="EMBL" id="BAABKI010000026">
    <property type="protein sequence ID" value="GAA5177606.1"/>
    <property type="molecule type" value="Genomic_DNA"/>
</dbReference>
<feature type="active site" evidence="3">
    <location>
        <position position="260"/>
    </location>
</feature>
<organism evidence="6 7">
    <name type="scientific">Modicisalibacter zincidurans</name>
    <dbReference type="NCBI Taxonomy" id="1178777"/>
    <lineage>
        <taxon>Bacteria</taxon>
        <taxon>Pseudomonadati</taxon>
        <taxon>Pseudomonadota</taxon>
        <taxon>Gammaproteobacteria</taxon>
        <taxon>Oceanospirillales</taxon>
        <taxon>Halomonadaceae</taxon>
        <taxon>Modicisalibacter</taxon>
    </lineage>
</organism>